<keyword evidence="2" id="KW-1185">Reference proteome</keyword>
<dbReference type="EMBL" id="JBGFUD010011938">
    <property type="protein sequence ID" value="MFH4983338.1"/>
    <property type="molecule type" value="Genomic_DNA"/>
</dbReference>
<dbReference type="InterPro" id="IPR042505">
    <property type="entry name" value="DYNC2I1"/>
</dbReference>
<comment type="caution">
    <text evidence="1">The sequence shown here is derived from an EMBL/GenBank/DDBJ whole genome shotgun (WGS) entry which is preliminary data.</text>
</comment>
<accession>A0ABD6F115</accession>
<reference evidence="1 2" key="1">
    <citation type="submission" date="2024-08" db="EMBL/GenBank/DDBJ databases">
        <title>Gnathostoma spinigerum genome.</title>
        <authorList>
            <person name="Gonzalez-Bertolin B."/>
            <person name="Monzon S."/>
            <person name="Zaballos A."/>
            <person name="Jimenez P."/>
            <person name="Dekumyoy P."/>
            <person name="Varona S."/>
            <person name="Cuesta I."/>
            <person name="Sumanam S."/>
            <person name="Adisakwattana P."/>
            <person name="Gasser R.B."/>
            <person name="Hernandez-Gonzalez A."/>
            <person name="Young N.D."/>
            <person name="Perteguer M.J."/>
        </authorList>
    </citation>
    <scope>NUCLEOTIDE SEQUENCE [LARGE SCALE GENOMIC DNA]</scope>
    <source>
        <strain evidence="1">AL3</strain>
        <tissue evidence="1">Liver</tissue>
    </source>
</reference>
<dbReference type="AlphaFoldDB" id="A0ABD6F115"/>
<protein>
    <submittedName>
        <fullName evidence="1">Uncharacterized protein</fullName>
    </submittedName>
</protein>
<evidence type="ECO:0000313" key="2">
    <source>
        <dbReference type="Proteomes" id="UP001608902"/>
    </source>
</evidence>
<gene>
    <name evidence="1" type="ORF">AB6A40_010047</name>
</gene>
<proteinExistence type="predicted"/>
<organism evidence="1 2">
    <name type="scientific">Gnathostoma spinigerum</name>
    <dbReference type="NCBI Taxonomy" id="75299"/>
    <lineage>
        <taxon>Eukaryota</taxon>
        <taxon>Metazoa</taxon>
        <taxon>Ecdysozoa</taxon>
        <taxon>Nematoda</taxon>
        <taxon>Chromadorea</taxon>
        <taxon>Rhabditida</taxon>
        <taxon>Spirurina</taxon>
        <taxon>Gnathostomatomorpha</taxon>
        <taxon>Gnathostomatoidea</taxon>
        <taxon>Gnathostomatidae</taxon>
        <taxon>Gnathostoma</taxon>
    </lineage>
</organism>
<dbReference type="Proteomes" id="UP001608902">
    <property type="component" value="Unassembled WGS sequence"/>
</dbReference>
<dbReference type="PANTHER" id="PTHR16022">
    <property type="entry name" value="WD REPEAT DOMAIN 60"/>
    <property type="match status" value="1"/>
</dbReference>
<evidence type="ECO:0000313" key="1">
    <source>
        <dbReference type="EMBL" id="MFH4983338.1"/>
    </source>
</evidence>
<sequence>MERIYFDFYDSPPVHDYEYYMKMFGDASHLQATTQTGDDNFSRQIQTEEIDMETVWTQHPPTGRTLAVSQGIRYSLSNHL</sequence>
<dbReference type="PANTHER" id="PTHR16022:SF0">
    <property type="entry name" value="CYTOPLASMIC DYNEIN 2 INTERMEDIATE CHAIN 1"/>
    <property type="match status" value="1"/>
</dbReference>
<name>A0ABD6F115_9BILA</name>